<evidence type="ECO:0000256" key="6">
    <source>
        <dbReference type="ARBA" id="ARBA00022777"/>
    </source>
</evidence>
<evidence type="ECO:0000256" key="5">
    <source>
        <dbReference type="ARBA" id="ARBA00022741"/>
    </source>
</evidence>
<evidence type="ECO:0000256" key="7">
    <source>
        <dbReference type="ARBA" id="ARBA00022840"/>
    </source>
</evidence>
<dbReference type="GO" id="GO:0038066">
    <property type="term" value="P:p38MAPK cascade"/>
    <property type="evidence" value="ECO:0007669"/>
    <property type="project" value="UniProtKB-ARBA"/>
</dbReference>
<accession>A0AAD9I862</accession>
<evidence type="ECO:0000256" key="9">
    <source>
        <dbReference type="ARBA" id="ARBA00048130"/>
    </source>
</evidence>
<dbReference type="InterPro" id="IPR056023">
    <property type="entry name" value="DUF7603"/>
</dbReference>
<feature type="compositionally biased region" description="Polar residues" evidence="14">
    <location>
        <begin position="1174"/>
        <end position="1185"/>
    </location>
</feature>
<evidence type="ECO:0000256" key="3">
    <source>
        <dbReference type="ARBA" id="ARBA00022527"/>
    </source>
</evidence>
<dbReference type="InterPro" id="IPR000719">
    <property type="entry name" value="Prot_kinase_dom"/>
</dbReference>
<dbReference type="Pfam" id="PF00069">
    <property type="entry name" value="Pkinase"/>
    <property type="match status" value="1"/>
</dbReference>
<keyword evidence="7 12" id="KW-0067">ATP-binding</keyword>
<evidence type="ECO:0000256" key="4">
    <source>
        <dbReference type="ARBA" id="ARBA00022679"/>
    </source>
</evidence>
<name>A0AAD9I862_9PEZI</name>
<evidence type="ECO:0000256" key="13">
    <source>
        <dbReference type="SAM" id="Coils"/>
    </source>
</evidence>
<dbReference type="EMBL" id="JAQQPM010000006">
    <property type="protein sequence ID" value="KAK2072996.1"/>
    <property type="molecule type" value="Genomic_DNA"/>
</dbReference>
<evidence type="ECO:0000256" key="2">
    <source>
        <dbReference type="ARBA" id="ARBA00012411"/>
    </source>
</evidence>
<dbReference type="CDD" id="cd06626">
    <property type="entry name" value="STKc_MEKK4"/>
    <property type="match status" value="1"/>
</dbReference>
<keyword evidence="3" id="KW-0723">Serine/threonine-protein kinase</keyword>
<dbReference type="Pfam" id="PF24554">
    <property type="entry name" value="DUF7603"/>
    <property type="match status" value="1"/>
</dbReference>
<feature type="binding site" evidence="12">
    <location>
        <position position="866"/>
    </location>
    <ligand>
        <name>ATP</name>
        <dbReference type="ChEBI" id="CHEBI:30616"/>
    </ligand>
</feature>
<comment type="function">
    <text evidence="10">Kinase involved in a signal transduction pathway that is activated by changes in the osmolarity of the extracellular environment. Activates the PBS2 MAP kinase kinase by phosphorylation.</text>
</comment>
<feature type="region of interest" description="Disordered" evidence="14">
    <location>
        <begin position="1550"/>
        <end position="1580"/>
    </location>
</feature>
<evidence type="ECO:0000256" key="8">
    <source>
        <dbReference type="ARBA" id="ARBA00047919"/>
    </source>
</evidence>
<feature type="region of interest" description="Disordered" evidence="14">
    <location>
        <begin position="1116"/>
        <end position="1146"/>
    </location>
</feature>
<dbReference type="GO" id="GO:0005524">
    <property type="term" value="F:ATP binding"/>
    <property type="evidence" value="ECO:0007669"/>
    <property type="project" value="UniProtKB-UniRule"/>
</dbReference>
<feature type="compositionally biased region" description="Polar residues" evidence="14">
    <location>
        <begin position="1564"/>
        <end position="1576"/>
    </location>
</feature>
<dbReference type="Gene3D" id="1.10.510.10">
    <property type="entry name" value="Transferase(Phosphotransferase) domain 1"/>
    <property type="match status" value="1"/>
</dbReference>
<keyword evidence="13" id="KW-0175">Coiled coil</keyword>
<comment type="similarity">
    <text evidence="1">Belongs to the protein kinase superfamily. STE Ser/Thr protein kinase family. MAP kinase kinase kinase subfamily.</text>
</comment>
<evidence type="ECO:0000313" key="17">
    <source>
        <dbReference type="Proteomes" id="UP001217918"/>
    </source>
</evidence>
<dbReference type="InterPro" id="IPR017441">
    <property type="entry name" value="Protein_kinase_ATP_BS"/>
</dbReference>
<dbReference type="SUPFAM" id="SSF56112">
    <property type="entry name" value="Protein kinase-like (PK-like)"/>
    <property type="match status" value="1"/>
</dbReference>
<feature type="coiled-coil region" evidence="13">
    <location>
        <begin position="1974"/>
        <end position="2036"/>
    </location>
</feature>
<evidence type="ECO:0000256" key="11">
    <source>
        <dbReference type="ARBA" id="ARBA00065095"/>
    </source>
</evidence>
<dbReference type="PROSITE" id="PS50011">
    <property type="entry name" value="PROTEIN_KINASE_DOM"/>
    <property type="match status" value="1"/>
</dbReference>
<dbReference type="FunFam" id="1.10.510.10:FF:000482">
    <property type="entry name" value="MAP kinase kinase kinase"/>
    <property type="match status" value="1"/>
</dbReference>
<evidence type="ECO:0000256" key="1">
    <source>
        <dbReference type="ARBA" id="ARBA00006529"/>
    </source>
</evidence>
<dbReference type="PANTHER" id="PTHR48016">
    <property type="entry name" value="MAP KINASE KINASE KINASE SSK2-RELATED-RELATED"/>
    <property type="match status" value="1"/>
</dbReference>
<proteinExistence type="inferred from homology"/>
<comment type="subunit">
    <text evidence="11">Interacts with by SSK1.</text>
</comment>
<evidence type="ECO:0000259" key="15">
    <source>
        <dbReference type="PROSITE" id="PS50011"/>
    </source>
</evidence>
<feature type="coiled-coil region" evidence="13">
    <location>
        <begin position="1757"/>
        <end position="1872"/>
    </location>
</feature>
<dbReference type="PANTHER" id="PTHR48016:SF32">
    <property type="entry name" value="MITOGEN-ACTIVATED PROTEIN KINASE KINASE KINASE 4"/>
    <property type="match status" value="1"/>
</dbReference>
<dbReference type="PROSITE" id="PS00107">
    <property type="entry name" value="PROTEIN_KINASE_ATP"/>
    <property type="match status" value="1"/>
</dbReference>
<dbReference type="InterPro" id="IPR050538">
    <property type="entry name" value="MAP_kinase_kinase_kinase"/>
</dbReference>
<organism evidence="16 17">
    <name type="scientific">Phyllachora maydis</name>
    <dbReference type="NCBI Taxonomy" id="1825666"/>
    <lineage>
        <taxon>Eukaryota</taxon>
        <taxon>Fungi</taxon>
        <taxon>Dikarya</taxon>
        <taxon>Ascomycota</taxon>
        <taxon>Pezizomycotina</taxon>
        <taxon>Sordariomycetes</taxon>
        <taxon>Sordariomycetidae</taxon>
        <taxon>Phyllachorales</taxon>
        <taxon>Phyllachoraceae</taxon>
        <taxon>Phyllachora</taxon>
    </lineage>
</organism>
<reference evidence="16" key="1">
    <citation type="journal article" date="2023" name="Mol. Plant Microbe Interact.">
        <title>Elucidating the Obligate Nature and Biological Capacity of an Invasive Fungal Corn Pathogen.</title>
        <authorList>
            <person name="MacCready J.S."/>
            <person name="Roggenkamp E.M."/>
            <person name="Gdanetz K."/>
            <person name="Chilvers M.I."/>
        </authorList>
    </citation>
    <scope>NUCLEOTIDE SEQUENCE</scope>
    <source>
        <strain evidence="16">PM02</strain>
    </source>
</reference>
<sequence length="2050" mass="231337">MFVNNEGLQPSEDELQDPLNRERLEWHGMLEAVLTGDVVRQEKKRLIGSAEEDVENIAYKGELWLGVRSKICGRHLPVQRKIIEDARSTLDRRVEEVINFSIAGESEAGKPPVDQVKDIVAKIEQIESLYPSRSALLNVLKPSAISPFLESCDAVIAWYNVNDMINTELSILRNWVGNDALDFQRSKDLTPNGNGLNDESSFIDRLMKEEGLKSLHDDPKDDVKNLRKRSMLKGITRVIMKAKETYILNAEAFSKRHLPPYIEELLILISFPSRLIEEIIKMRLAYAKKMKESAQLNPLMRDQMISQFQVLLNLAVSIKQKYLAIAQPEHGWDLPPCIDDDFDRVTLDALKYYFKMVNWKLGSNKNTFKEAELLFQEWDFGNDIGSYLYHGDVEVAEQFSNLTYKALSRLSQTFEKELQRKPKETVVEMTKRYKQILDSVRVRQRMLQRFSRMLSENYENSCDFTVAFGPDRLQQLWDALVETGHFQITTNVPEHDAVVLIACPCLRGRPEDVQMLINTFAYATPMSDPTDPYILMIKTEEPPHWFGESLEVSVRDEPLDIKVGHMRLIAGGSGPRLVNARRSFLDTVDMQIDLVVEQRSNLQKVNFKLMENRKISYKLSNAVMDSVETIRGQTKGLNCQDLIQTCFVFATEFGQRSLLYMDNNRRQMNNLKLTKLALDWVSFISEDCVSSDRKTFRWAVLALEFAMGMTRGRNMLALGEDEYAKLRSKVAGCMALLISHFDIMGARSSLAAQAEKQRMEALMGQLKRLNKGHAMDDEEAAKYVTAHRLEELARVDELRKQILLERSALGRVLEASNEVDRSLALLSSTAANFTMRWQQGHFVGGGTFGNVYAAMNLDTGHLMAVKEIRLQDPKQIPSIAGQIRDEMRVLEAVDHPNVVSYYGIEIHRDRVYMFMEFCSGGSLANLLEHGRIEDEQVIMVYALQLLEGLAYLHECKIAHRDIKPENILLDHNGIIKYVDFGAAKLIARQGRTLVHDIAATKPNKSMTGTPMYMSPEVIKGENPGHFGAVDIWSLGCVVLEMATGRRPWGNLDNEWAIMYNIAQGNPPQLPTPDQLSPQGVDFLKRCFVRDSKRRATAVELLQHEWIMTIRTRVVEPATPSSEAGSTVSSADPWQPPALPSLPSPRFGRSKSLANPAVVVCKPIRRKPLSATASAMATRFSSQTGQGIAADSARPEQRYSRALSMDSPTLYEFPDSLDAVVNPVAAVTSSSSFPAAAASPLTPRSSPSKLGGFFGWAHSPISTDCSEDGENLLLLSSPPSTLSTPAFVDKCPEFADQSQSSTQHANASTDNPYTFSGEHWQQTPAIPTTPLPVQIEEMEDELKAISAELASSIRREMDLEDLVDRLHDQINNAQAPAKRTSDYYSDSGYSSAKLSDYDQAKEEISQVQRRAQQEQARIRLELMEKLQDERTMRRDLDVQIQELWKRASQMDAAHVNNSDVSGRVKELEAQCEELRRKVSEERQSKENFEDLLVALKKELEDAANERDNLRDEVVPSLRARLDGLEAEAADSTKFAYDATKLQQEVQSLKQENAELKKSESRTRNRPSSLVRSNTVKQSEPRDVLTERLRDVEAQRDALHSALKSLLDRQDVQNRENEKKIKLLEQERDRLLSASPRKAGFEREAAHLRDEISVLRRRAEDAFEQKWRVEKGLAGLKMDLDRAEDEVASLRDLLKEKDILIPESLARSSDSSGRSALPVTSMSLETAFRDLQDAYGEALAQVKALESSSSSDEKTKLAMDRLEQSLSMAMAERDVTQSELDSLRSQAQRFQMSEKTHLATERDLADQLRESARRVEELAQQVRAQLATNALLRDRLTDAVNRGESEQRASKERISNMQSRLQALEKQLVATQTAAEERVARHDEEIGSLIEAHNSHLRRLRHASGDLRSPRPYLPKSPLSPRFASVGSGLRSPSGSARLGSSGYALLSPPSDRRSTSSSVRSRSQPPDLGVEADHVTTLKARVAALEEALVDADSQMQEVVSTMNKAQIEVLTLQEEREEAVRETRRLQKKIEEEKVKAFEDRFKTMTTNVQ</sequence>
<evidence type="ECO:0000256" key="14">
    <source>
        <dbReference type="SAM" id="MobiDB-lite"/>
    </source>
</evidence>
<keyword evidence="5 12" id="KW-0547">Nucleotide-binding</keyword>
<evidence type="ECO:0000256" key="10">
    <source>
        <dbReference type="ARBA" id="ARBA00056158"/>
    </source>
</evidence>
<dbReference type="EC" id="2.7.11.24" evidence="2"/>
<dbReference type="PROSITE" id="PS00108">
    <property type="entry name" value="PROTEIN_KINASE_ST"/>
    <property type="match status" value="1"/>
</dbReference>
<feature type="region of interest" description="Disordered" evidence="14">
    <location>
        <begin position="1174"/>
        <end position="1194"/>
    </location>
</feature>
<dbReference type="InterPro" id="IPR008271">
    <property type="entry name" value="Ser/Thr_kinase_AS"/>
</dbReference>
<evidence type="ECO:0000256" key="12">
    <source>
        <dbReference type="PROSITE-ProRule" id="PRU10141"/>
    </source>
</evidence>
<feature type="compositionally biased region" description="Polar residues" evidence="14">
    <location>
        <begin position="1118"/>
        <end position="1131"/>
    </location>
</feature>
<feature type="compositionally biased region" description="Pro residues" evidence="14">
    <location>
        <begin position="1133"/>
        <end position="1142"/>
    </location>
</feature>
<evidence type="ECO:0000313" key="16">
    <source>
        <dbReference type="EMBL" id="KAK2072996.1"/>
    </source>
</evidence>
<keyword evidence="4" id="KW-0808">Transferase</keyword>
<dbReference type="SMART" id="SM00220">
    <property type="entry name" value="S_TKc"/>
    <property type="match status" value="1"/>
</dbReference>
<dbReference type="Proteomes" id="UP001217918">
    <property type="component" value="Unassembled WGS sequence"/>
</dbReference>
<comment type="catalytic activity">
    <reaction evidence="8">
        <text>L-threonyl-[protein] + ATP = O-phospho-L-threonyl-[protein] + ADP + H(+)</text>
        <dbReference type="Rhea" id="RHEA:46608"/>
        <dbReference type="Rhea" id="RHEA-COMP:11060"/>
        <dbReference type="Rhea" id="RHEA-COMP:11605"/>
        <dbReference type="ChEBI" id="CHEBI:15378"/>
        <dbReference type="ChEBI" id="CHEBI:30013"/>
        <dbReference type="ChEBI" id="CHEBI:30616"/>
        <dbReference type="ChEBI" id="CHEBI:61977"/>
        <dbReference type="ChEBI" id="CHEBI:456216"/>
        <dbReference type="EC" id="2.7.11.24"/>
    </reaction>
    <physiologicalReaction direction="left-to-right" evidence="8">
        <dbReference type="Rhea" id="RHEA:46609"/>
    </physiologicalReaction>
</comment>
<feature type="compositionally biased region" description="Low complexity" evidence="14">
    <location>
        <begin position="1954"/>
        <end position="1965"/>
    </location>
</feature>
<dbReference type="InterPro" id="IPR011009">
    <property type="entry name" value="Kinase-like_dom_sf"/>
</dbReference>
<feature type="coiled-coil region" evidence="13">
    <location>
        <begin position="1456"/>
        <end position="1511"/>
    </location>
</feature>
<protein>
    <recommendedName>
        <fullName evidence="2">mitogen-activated protein kinase</fullName>
        <ecNumber evidence="2">2.7.11.24</ecNumber>
    </recommendedName>
</protein>
<comment type="caution">
    <text evidence="16">The sequence shown here is derived from an EMBL/GenBank/DDBJ whole genome shotgun (WGS) entry which is preliminary data.</text>
</comment>
<comment type="catalytic activity">
    <reaction evidence="9">
        <text>L-seryl-[protein] + ATP = O-phospho-L-seryl-[protein] + ADP + H(+)</text>
        <dbReference type="Rhea" id="RHEA:17989"/>
        <dbReference type="Rhea" id="RHEA-COMP:9863"/>
        <dbReference type="Rhea" id="RHEA-COMP:11604"/>
        <dbReference type="ChEBI" id="CHEBI:15378"/>
        <dbReference type="ChEBI" id="CHEBI:29999"/>
        <dbReference type="ChEBI" id="CHEBI:30616"/>
        <dbReference type="ChEBI" id="CHEBI:83421"/>
        <dbReference type="ChEBI" id="CHEBI:456216"/>
        <dbReference type="EC" id="2.7.11.24"/>
    </reaction>
    <physiologicalReaction direction="left-to-right" evidence="9">
        <dbReference type="Rhea" id="RHEA:17990"/>
    </physiologicalReaction>
</comment>
<feature type="compositionally biased region" description="Basic and acidic residues" evidence="14">
    <location>
        <begin position="1550"/>
        <end position="1561"/>
    </location>
</feature>
<feature type="region of interest" description="Disordered" evidence="14">
    <location>
        <begin position="1901"/>
        <end position="1970"/>
    </location>
</feature>
<feature type="domain" description="Protein kinase" evidence="15">
    <location>
        <begin position="837"/>
        <end position="1106"/>
    </location>
</feature>
<keyword evidence="6" id="KW-0418">Kinase</keyword>
<gene>
    <name evidence="16" type="ORF">P8C59_007311</name>
</gene>
<keyword evidence="17" id="KW-1185">Reference proteome</keyword>
<dbReference type="GO" id="GO:0004707">
    <property type="term" value="F:MAP kinase activity"/>
    <property type="evidence" value="ECO:0007669"/>
    <property type="project" value="UniProtKB-EC"/>
</dbReference>